<dbReference type="PANTHER" id="PTHR19136:SF81">
    <property type="entry name" value="MOLYBDENUM COFACTOR GUANYLYLTRANSFERASE"/>
    <property type="match status" value="1"/>
</dbReference>
<evidence type="ECO:0000256" key="1">
    <source>
        <dbReference type="ARBA" id="ARBA00022490"/>
    </source>
</evidence>
<dbReference type="EC" id="2.7.7.77" evidence="8"/>
<feature type="region of interest" description="Disordered" evidence="9">
    <location>
        <begin position="1"/>
        <end position="24"/>
    </location>
</feature>
<dbReference type="STRING" id="1344003.SAMN05445060_2875"/>
<feature type="binding site" evidence="8">
    <location>
        <position position="128"/>
    </location>
    <ligand>
        <name>Mg(2+)</name>
        <dbReference type="ChEBI" id="CHEBI:18420"/>
    </ligand>
</feature>
<feature type="binding site" evidence="8">
    <location>
        <position position="96"/>
    </location>
    <ligand>
        <name>GTP</name>
        <dbReference type="ChEBI" id="CHEBI:37565"/>
    </ligand>
</feature>
<keyword evidence="3 8" id="KW-0479">Metal-binding</keyword>
<dbReference type="Gene3D" id="3.90.550.10">
    <property type="entry name" value="Spore Coat Polysaccharide Biosynthesis Protein SpsA, Chain A"/>
    <property type="match status" value="1"/>
</dbReference>
<evidence type="ECO:0000259" key="10">
    <source>
        <dbReference type="Pfam" id="PF12804"/>
    </source>
</evidence>
<dbReference type="RefSeq" id="WP_407701222.1">
    <property type="nucleotide sequence ID" value="NZ_FTNT01000008.1"/>
</dbReference>
<evidence type="ECO:0000256" key="6">
    <source>
        <dbReference type="ARBA" id="ARBA00023134"/>
    </source>
</evidence>
<accession>A0A1N7GJZ1</accession>
<keyword evidence="2 8" id="KW-0808">Transferase</keyword>
<dbReference type="GO" id="GO:0006777">
    <property type="term" value="P:Mo-molybdopterin cofactor biosynthetic process"/>
    <property type="evidence" value="ECO:0007669"/>
    <property type="project" value="UniProtKB-KW"/>
</dbReference>
<name>A0A1N7GJZ1_9NOCA</name>
<evidence type="ECO:0000256" key="8">
    <source>
        <dbReference type="HAMAP-Rule" id="MF_00316"/>
    </source>
</evidence>
<feature type="binding site" evidence="8">
    <location>
        <position position="44"/>
    </location>
    <ligand>
        <name>GTP</name>
        <dbReference type="ChEBI" id="CHEBI:37565"/>
    </ligand>
</feature>
<dbReference type="AlphaFoldDB" id="A0A1N7GJZ1"/>
<dbReference type="GO" id="GO:0005737">
    <property type="term" value="C:cytoplasm"/>
    <property type="evidence" value="ECO:0007669"/>
    <property type="project" value="UniProtKB-SubCell"/>
</dbReference>
<dbReference type="InterPro" id="IPR013482">
    <property type="entry name" value="Molybde_CF_guanTrfase"/>
</dbReference>
<evidence type="ECO:0000313" key="12">
    <source>
        <dbReference type="Proteomes" id="UP000186218"/>
    </source>
</evidence>
<evidence type="ECO:0000313" key="11">
    <source>
        <dbReference type="EMBL" id="SIS12826.1"/>
    </source>
</evidence>
<proteinExistence type="inferred from homology"/>
<dbReference type="HAMAP" id="MF_00316">
    <property type="entry name" value="MobA"/>
    <property type="match status" value="1"/>
</dbReference>
<keyword evidence="7 8" id="KW-0501">Molybdenum cofactor biosynthesis</keyword>
<comment type="catalytic activity">
    <reaction evidence="8">
        <text>Mo-molybdopterin + GTP + H(+) = Mo-molybdopterin guanine dinucleotide + diphosphate</text>
        <dbReference type="Rhea" id="RHEA:34243"/>
        <dbReference type="ChEBI" id="CHEBI:15378"/>
        <dbReference type="ChEBI" id="CHEBI:33019"/>
        <dbReference type="ChEBI" id="CHEBI:37565"/>
        <dbReference type="ChEBI" id="CHEBI:71302"/>
        <dbReference type="ChEBI" id="CHEBI:71310"/>
        <dbReference type="EC" id="2.7.7.77"/>
    </reaction>
</comment>
<gene>
    <name evidence="8" type="primary">mobA</name>
    <name evidence="11" type="ORF">SAMN05445060_2875</name>
</gene>
<keyword evidence="4 8" id="KW-0547">Nucleotide-binding</keyword>
<feature type="binding site" evidence="8">
    <location>
        <begin position="32"/>
        <end position="34"/>
    </location>
    <ligand>
        <name>GTP</name>
        <dbReference type="ChEBI" id="CHEBI:37565"/>
    </ligand>
</feature>
<evidence type="ECO:0000256" key="2">
    <source>
        <dbReference type="ARBA" id="ARBA00022679"/>
    </source>
</evidence>
<evidence type="ECO:0000256" key="4">
    <source>
        <dbReference type="ARBA" id="ARBA00022741"/>
    </source>
</evidence>
<comment type="function">
    <text evidence="8">Transfers a GMP moiety from GTP to Mo-molybdopterin (Mo-MPT) cofactor (Moco or molybdenum cofactor) to form Mo-molybdopterin guanine dinucleotide (Mo-MGD) cofactor.</text>
</comment>
<feature type="compositionally biased region" description="Basic and acidic residues" evidence="9">
    <location>
        <begin position="1"/>
        <end position="11"/>
    </location>
</feature>
<comment type="cofactor">
    <cofactor evidence="8">
        <name>Mg(2+)</name>
        <dbReference type="ChEBI" id="CHEBI:18420"/>
    </cofactor>
</comment>
<comment type="domain">
    <text evidence="8">The N-terminal domain determines nucleotide recognition and specific binding, while the C-terminal domain determines the specific binding to the target protein.</text>
</comment>
<dbReference type="GO" id="GO:0061603">
    <property type="term" value="F:molybdenum cofactor guanylyltransferase activity"/>
    <property type="evidence" value="ECO:0007669"/>
    <property type="project" value="UniProtKB-EC"/>
</dbReference>
<comment type="caution">
    <text evidence="8">Lacks conserved residue(s) required for the propagation of feature annotation.</text>
</comment>
<organism evidence="11 12">
    <name type="scientific">Williamsia sterculiae</name>
    <dbReference type="NCBI Taxonomy" id="1344003"/>
    <lineage>
        <taxon>Bacteria</taxon>
        <taxon>Bacillati</taxon>
        <taxon>Actinomycetota</taxon>
        <taxon>Actinomycetes</taxon>
        <taxon>Mycobacteriales</taxon>
        <taxon>Nocardiaceae</taxon>
        <taxon>Williamsia</taxon>
    </lineage>
</organism>
<dbReference type="Pfam" id="PF12804">
    <property type="entry name" value="NTP_transf_3"/>
    <property type="match status" value="1"/>
</dbReference>
<dbReference type="Proteomes" id="UP000186218">
    <property type="component" value="Unassembled WGS sequence"/>
</dbReference>
<keyword evidence="5 8" id="KW-0460">Magnesium</keyword>
<dbReference type="GO" id="GO:0046872">
    <property type="term" value="F:metal ion binding"/>
    <property type="evidence" value="ECO:0007669"/>
    <property type="project" value="UniProtKB-KW"/>
</dbReference>
<sequence length="226" mass="23645">MERMQQGERSESGPTAGVDSPDTRAAVAGIVLAGGRSRRMGRDKSSLDWDGEPMLARVVRIAGTRCDPVLVVARTNSAAYRALQGTGGPPAEWVTDEATDVGALGGLVAGLRDAARRGADRAFVCATDMPLITGDLIDELLAALGDNDAAVAVDAQRVHPLAAVYRTRVAESLAELTVTGERRLLAGLDTLTVNRVPVSDADWLVNVNAPEDVHRLRTQGVGAAGV</sequence>
<dbReference type="GO" id="GO:0005525">
    <property type="term" value="F:GTP binding"/>
    <property type="evidence" value="ECO:0007669"/>
    <property type="project" value="UniProtKB-UniRule"/>
</dbReference>
<dbReference type="PANTHER" id="PTHR19136">
    <property type="entry name" value="MOLYBDENUM COFACTOR GUANYLYLTRANSFERASE"/>
    <property type="match status" value="1"/>
</dbReference>
<evidence type="ECO:0000256" key="5">
    <source>
        <dbReference type="ARBA" id="ARBA00022842"/>
    </source>
</evidence>
<feature type="domain" description="MobA-like NTP transferase" evidence="10">
    <location>
        <begin position="29"/>
        <end position="188"/>
    </location>
</feature>
<dbReference type="InterPro" id="IPR029044">
    <property type="entry name" value="Nucleotide-diphossugar_trans"/>
</dbReference>
<keyword evidence="12" id="KW-1185">Reference proteome</keyword>
<dbReference type="SUPFAM" id="SSF53448">
    <property type="entry name" value="Nucleotide-diphospho-sugar transferases"/>
    <property type="match status" value="1"/>
</dbReference>
<protein>
    <recommendedName>
        <fullName evidence="8">Probable molybdenum cofactor guanylyltransferase</fullName>
        <shortName evidence="8">MoCo guanylyltransferase</shortName>
        <ecNumber evidence="8">2.7.7.77</ecNumber>
    </recommendedName>
    <alternativeName>
        <fullName evidence="8">GTP:molybdopterin guanylyltransferase</fullName>
    </alternativeName>
    <alternativeName>
        <fullName evidence="8">Mo-MPT guanylyltransferase</fullName>
    </alternativeName>
    <alternativeName>
        <fullName evidence="8">Molybdopterin guanylyltransferase</fullName>
    </alternativeName>
    <alternativeName>
        <fullName evidence="8">Molybdopterin-guanine dinucleotide synthase</fullName>
        <shortName evidence="8">MGD synthase</shortName>
    </alternativeName>
</protein>
<comment type="subcellular location">
    <subcellularLocation>
        <location evidence="8">Cytoplasm</location>
    </subcellularLocation>
</comment>
<evidence type="ECO:0000256" key="7">
    <source>
        <dbReference type="ARBA" id="ARBA00023150"/>
    </source>
</evidence>
<evidence type="ECO:0000256" key="9">
    <source>
        <dbReference type="SAM" id="MobiDB-lite"/>
    </source>
</evidence>
<reference evidence="11 12" key="1">
    <citation type="submission" date="2017-01" db="EMBL/GenBank/DDBJ databases">
        <authorList>
            <person name="Mah S.A."/>
            <person name="Swanson W.J."/>
            <person name="Moy G.W."/>
            <person name="Vacquier V.D."/>
        </authorList>
    </citation>
    <scope>NUCLEOTIDE SEQUENCE [LARGE SCALE GENOMIC DNA]</scope>
    <source>
        <strain evidence="11 12">CPCC 203464</strain>
    </source>
</reference>
<dbReference type="EMBL" id="FTNT01000008">
    <property type="protein sequence ID" value="SIS12826.1"/>
    <property type="molecule type" value="Genomic_DNA"/>
</dbReference>
<comment type="similarity">
    <text evidence="8">Belongs to the MobA family.</text>
</comment>
<keyword evidence="6 8" id="KW-0342">GTP-binding</keyword>
<feature type="binding site" evidence="8">
    <location>
        <position position="128"/>
    </location>
    <ligand>
        <name>GTP</name>
        <dbReference type="ChEBI" id="CHEBI:37565"/>
    </ligand>
</feature>
<dbReference type="InterPro" id="IPR025877">
    <property type="entry name" value="MobA-like_NTP_Trfase"/>
</dbReference>
<dbReference type="CDD" id="cd02503">
    <property type="entry name" value="MobA"/>
    <property type="match status" value="1"/>
</dbReference>
<evidence type="ECO:0000256" key="3">
    <source>
        <dbReference type="ARBA" id="ARBA00022723"/>
    </source>
</evidence>
<keyword evidence="1 8" id="KW-0963">Cytoplasm</keyword>